<dbReference type="EMBL" id="AWUE01013178">
    <property type="protein sequence ID" value="OMP07531.1"/>
    <property type="molecule type" value="Genomic_DNA"/>
</dbReference>
<proteinExistence type="predicted"/>
<keyword evidence="3" id="KW-1185">Reference proteome</keyword>
<reference evidence="3" key="1">
    <citation type="submission" date="2013-09" db="EMBL/GenBank/DDBJ databases">
        <title>Corchorus olitorius genome sequencing.</title>
        <authorList>
            <person name="Alam M."/>
            <person name="Haque M.S."/>
            <person name="Islam M.S."/>
            <person name="Emdad E.M."/>
            <person name="Islam M.M."/>
            <person name="Ahmed B."/>
            <person name="Halim A."/>
            <person name="Hossen Q.M.M."/>
            <person name="Hossain M.Z."/>
            <person name="Ahmed R."/>
            <person name="Khan M.M."/>
            <person name="Islam R."/>
            <person name="Rashid M.M."/>
            <person name="Khan S.A."/>
            <person name="Rahman M.S."/>
            <person name="Alam M."/>
            <person name="Yahiya A.S."/>
            <person name="Khan M.S."/>
            <person name="Azam M.S."/>
            <person name="Haque T."/>
            <person name="Lashkar M.Z.H."/>
            <person name="Akhand A.I."/>
            <person name="Morshed G."/>
            <person name="Roy S."/>
            <person name="Uddin K.S."/>
            <person name="Rabeya T."/>
            <person name="Hossain A.S."/>
            <person name="Chowdhury A."/>
            <person name="Snigdha A.R."/>
            <person name="Mortoza M.S."/>
            <person name="Matin S.A."/>
            <person name="Hoque S.M.E."/>
            <person name="Islam M.K."/>
            <person name="Roy D.K."/>
            <person name="Haider R."/>
            <person name="Moosa M.M."/>
            <person name="Elias S.M."/>
            <person name="Hasan A.M."/>
            <person name="Jahan S."/>
            <person name="Shafiuddin M."/>
            <person name="Mahmood N."/>
            <person name="Shommy N.S."/>
        </authorList>
    </citation>
    <scope>NUCLEOTIDE SEQUENCE [LARGE SCALE GENOMIC DNA]</scope>
    <source>
        <strain evidence="3">cv. O-4</strain>
    </source>
</reference>
<name>A0A1R3KKB7_9ROSI</name>
<gene>
    <name evidence="2" type="ORF">COLO4_07261</name>
</gene>
<comment type="caution">
    <text evidence="2">The sequence shown here is derived from an EMBL/GenBank/DDBJ whole genome shotgun (WGS) entry which is preliminary data.</text>
</comment>
<evidence type="ECO:0000313" key="2">
    <source>
        <dbReference type="EMBL" id="OMP07531.1"/>
    </source>
</evidence>
<evidence type="ECO:0000256" key="1">
    <source>
        <dbReference type="SAM" id="MobiDB-lite"/>
    </source>
</evidence>
<feature type="region of interest" description="Disordered" evidence="1">
    <location>
        <begin position="1"/>
        <end position="54"/>
    </location>
</feature>
<evidence type="ECO:0000313" key="3">
    <source>
        <dbReference type="Proteomes" id="UP000187203"/>
    </source>
</evidence>
<sequence>MMTLFIGPRVRGEEDKDGVGKDELEQGDVEAEGHSNLFPEVSEPMELSQQMAGC</sequence>
<accession>A0A1R3KKB7</accession>
<feature type="compositionally biased region" description="Basic and acidic residues" evidence="1">
    <location>
        <begin position="10"/>
        <end position="24"/>
    </location>
</feature>
<dbReference type="Proteomes" id="UP000187203">
    <property type="component" value="Unassembled WGS sequence"/>
</dbReference>
<dbReference type="AlphaFoldDB" id="A0A1R3KKB7"/>
<protein>
    <submittedName>
        <fullName evidence="2">Uncharacterized protein</fullName>
    </submittedName>
</protein>
<organism evidence="2 3">
    <name type="scientific">Corchorus olitorius</name>
    <dbReference type="NCBI Taxonomy" id="93759"/>
    <lineage>
        <taxon>Eukaryota</taxon>
        <taxon>Viridiplantae</taxon>
        <taxon>Streptophyta</taxon>
        <taxon>Embryophyta</taxon>
        <taxon>Tracheophyta</taxon>
        <taxon>Spermatophyta</taxon>
        <taxon>Magnoliopsida</taxon>
        <taxon>eudicotyledons</taxon>
        <taxon>Gunneridae</taxon>
        <taxon>Pentapetalae</taxon>
        <taxon>rosids</taxon>
        <taxon>malvids</taxon>
        <taxon>Malvales</taxon>
        <taxon>Malvaceae</taxon>
        <taxon>Grewioideae</taxon>
        <taxon>Apeibeae</taxon>
        <taxon>Corchorus</taxon>
    </lineage>
</organism>